<evidence type="ECO:0000256" key="4">
    <source>
        <dbReference type="ARBA" id="ARBA00022692"/>
    </source>
</evidence>
<evidence type="ECO:0000256" key="6">
    <source>
        <dbReference type="ARBA" id="ARBA00023136"/>
    </source>
</evidence>
<evidence type="ECO:0000256" key="1">
    <source>
        <dbReference type="ARBA" id="ARBA00004651"/>
    </source>
</evidence>
<sequence length="197" mass="21289">MESLIHTILAFSYIGIFLIVFAETGLLAGFFLPGDSLLIAAGLLAAGGQLNLWGVMAAVVAGGILGCISGYFIGQRFGPAIFRNQNSRFFKPQYVTQAQAFFKQYGLQAVILARFVPIVRTLVPTLAGISRMPLGIFTLYNVVGAALWGIGLPALAYSFGRLIPNLDQYILLIVGVILVLSVLPIVFKVLQSRRRPV</sequence>
<organism evidence="9 10">
    <name type="scientific">Deinococcus koreensis</name>
    <dbReference type="NCBI Taxonomy" id="2054903"/>
    <lineage>
        <taxon>Bacteria</taxon>
        <taxon>Thermotogati</taxon>
        <taxon>Deinococcota</taxon>
        <taxon>Deinococci</taxon>
        <taxon>Deinococcales</taxon>
        <taxon>Deinococcaceae</taxon>
        <taxon>Deinococcus</taxon>
    </lineage>
</organism>
<evidence type="ECO:0000259" key="8">
    <source>
        <dbReference type="Pfam" id="PF09335"/>
    </source>
</evidence>
<protein>
    <recommendedName>
        <fullName evidence="8">VTT domain-containing protein</fullName>
    </recommendedName>
</protein>
<dbReference type="AlphaFoldDB" id="A0A2K3UU41"/>
<feature type="domain" description="VTT" evidence="8">
    <location>
        <begin position="32"/>
        <end position="149"/>
    </location>
</feature>
<feature type="transmembrane region" description="Helical" evidence="7">
    <location>
        <begin position="134"/>
        <end position="157"/>
    </location>
</feature>
<keyword evidence="6 7" id="KW-0472">Membrane</keyword>
<evidence type="ECO:0000256" key="7">
    <source>
        <dbReference type="RuleBase" id="RU367016"/>
    </source>
</evidence>
<evidence type="ECO:0000313" key="10">
    <source>
        <dbReference type="Proteomes" id="UP000236379"/>
    </source>
</evidence>
<dbReference type="InterPro" id="IPR032818">
    <property type="entry name" value="DedA-like"/>
</dbReference>
<accession>A0A2K3UU41</accession>
<evidence type="ECO:0000256" key="5">
    <source>
        <dbReference type="ARBA" id="ARBA00022989"/>
    </source>
</evidence>
<keyword evidence="4 7" id="KW-0812">Transmembrane</keyword>
<proteinExistence type="inferred from homology"/>
<dbReference type="Pfam" id="PF09335">
    <property type="entry name" value="VTT_dom"/>
    <property type="match status" value="1"/>
</dbReference>
<feature type="transmembrane region" description="Helical" evidence="7">
    <location>
        <begin position="52"/>
        <end position="73"/>
    </location>
</feature>
<dbReference type="Proteomes" id="UP000236379">
    <property type="component" value="Unassembled WGS sequence"/>
</dbReference>
<reference evidence="9 10" key="1">
    <citation type="submission" date="2018-01" db="EMBL/GenBank/DDBJ databases">
        <title>Deinococcus koreensis sp. nov., a radiation-resistant bacterium isolated from river water.</title>
        <authorList>
            <person name="Choi A."/>
        </authorList>
    </citation>
    <scope>NUCLEOTIDE SEQUENCE [LARGE SCALE GENOMIC DNA]</scope>
    <source>
        <strain evidence="9 10">SJW1-2</strain>
    </source>
</reference>
<dbReference type="RefSeq" id="WP_103309176.1">
    <property type="nucleotide sequence ID" value="NZ_PPPD01000001.1"/>
</dbReference>
<keyword evidence="3 7" id="KW-1003">Cell membrane</keyword>
<dbReference type="GO" id="GO:0005886">
    <property type="term" value="C:plasma membrane"/>
    <property type="evidence" value="ECO:0007669"/>
    <property type="project" value="UniProtKB-SubCell"/>
</dbReference>
<dbReference type="OrthoDB" id="9813426at2"/>
<dbReference type="EMBL" id="PPPD01000001">
    <property type="protein sequence ID" value="PNY80047.1"/>
    <property type="molecule type" value="Genomic_DNA"/>
</dbReference>
<name>A0A2K3UU41_9DEIO</name>
<keyword evidence="5 7" id="KW-1133">Transmembrane helix</keyword>
<comment type="caution">
    <text evidence="9">The sequence shown here is derived from an EMBL/GenBank/DDBJ whole genome shotgun (WGS) entry which is preliminary data.</text>
</comment>
<dbReference type="PANTHER" id="PTHR30353:SF0">
    <property type="entry name" value="TRANSMEMBRANE PROTEIN"/>
    <property type="match status" value="1"/>
</dbReference>
<evidence type="ECO:0000256" key="3">
    <source>
        <dbReference type="ARBA" id="ARBA00022475"/>
    </source>
</evidence>
<comment type="similarity">
    <text evidence="2 7">Belongs to the DedA family.</text>
</comment>
<gene>
    <name evidence="9" type="ORF">CVO96_00580</name>
</gene>
<feature type="transmembrane region" description="Helical" evidence="7">
    <location>
        <begin position="169"/>
        <end position="190"/>
    </location>
</feature>
<keyword evidence="10" id="KW-1185">Reference proteome</keyword>
<evidence type="ECO:0000256" key="2">
    <source>
        <dbReference type="ARBA" id="ARBA00010792"/>
    </source>
</evidence>
<evidence type="ECO:0000313" key="9">
    <source>
        <dbReference type="EMBL" id="PNY80047.1"/>
    </source>
</evidence>
<dbReference type="InterPro" id="IPR032816">
    <property type="entry name" value="VTT_dom"/>
</dbReference>
<dbReference type="PANTHER" id="PTHR30353">
    <property type="entry name" value="INNER MEMBRANE PROTEIN DEDA-RELATED"/>
    <property type="match status" value="1"/>
</dbReference>
<feature type="transmembrane region" description="Helical" evidence="7">
    <location>
        <begin position="7"/>
        <end position="32"/>
    </location>
</feature>
<comment type="subcellular location">
    <subcellularLocation>
        <location evidence="1 7">Cell membrane</location>
        <topology evidence="1 7">Multi-pass membrane protein</topology>
    </subcellularLocation>
</comment>